<dbReference type="FunFam" id="1.10.30.10:FF:000041">
    <property type="entry name" value="HMG box family protein"/>
    <property type="match status" value="1"/>
</dbReference>
<feature type="region of interest" description="Disordered" evidence="5">
    <location>
        <begin position="1"/>
        <end position="46"/>
    </location>
</feature>
<evidence type="ECO:0000256" key="4">
    <source>
        <dbReference type="PROSITE-ProRule" id="PRU00267"/>
    </source>
</evidence>
<comment type="caution">
    <text evidence="7">The sequence shown here is derived from an EMBL/GenBank/DDBJ whole genome shotgun (WGS) entry which is preliminary data.</text>
</comment>
<dbReference type="AlphaFoldDB" id="A0A9P7YI76"/>
<dbReference type="GO" id="GO:0000978">
    <property type="term" value="F:RNA polymerase II cis-regulatory region sequence-specific DNA binding"/>
    <property type="evidence" value="ECO:0007669"/>
    <property type="project" value="TreeGrafter"/>
</dbReference>
<feature type="region of interest" description="Disordered" evidence="5">
    <location>
        <begin position="296"/>
        <end position="315"/>
    </location>
</feature>
<keyword evidence="8" id="KW-1185">Reference proteome</keyword>
<reference evidence="7" key="1">
    <citation type="journal article" date="2021" name="IMA Fungus">
        <title>Genomic characterization of three marine fungi, including Emericellopsis atlantica sp. nov. with signatures of a generalist lifestyle and marine biomass degradation.</title>
        <authorList>
            <person name="Hagestad O.C."/>
            <person name="Hou L."/>
            <person name="Andersen J.H."/>
            <person name="Hansen E.H."/>
            <person name="Altermark B."/>
            <person name="Li C."/>
            <person name="Kuhnert E."/>
            <person name="Cox R.J."/>
            <person name="Crous P.W."/>
            <person name="Spatafora J.W."/>
            <person name="Lail K."/>
            <person name="Amirebrahimi M."/>
            <person name="Lipzen A."/>
            <person name="Pangilinan J."/>
            <person name="Andreopoulos W."/>
            <person name="Hayes R.D."/>
            <person name="Ng V."/>
            <person name="Grigoriev I.V."/>
            <person name="Jackson S.A."/>
            <person name="Sutton T.D.S."/>
            <person name="Dobson A.D.W."/>
            <person name="Rama T."/>
        </authorList>
    </citation>
    <scope>NUCLEOTIDE SEQUENCE</scope>
    <source>
        <strain evidence="7">TRa018bII</strain>
    </source>
</reference>
<evidence type="ECO:0000256" key="5">
    <source>
        <dbReference type="SAM" id="MobiDB-lite"/>
    </source>
</evidence>
<dbReference type="OrthoDB" id="10060499at2759"/>
<dbReference type="CDD" id="cd01389">
    <property type="entry name" value="HMG-box_ROX1-like"/>
    <property type="match status" value="1"/>
</dbReference>
<gene>
    <name evidence="7" type="ORF">BJ875DRAFT_441815</name>
</gene>
<organism evidence="7 8">
    <name type="scientific">Amylocarpus encephaloides</name>
    <dbReference type="NCBI Taxonomy" id="45428"/>
    <lineage>
        <taxon>Eukaryota</taxon>
        <taxon>Fungi</taxon>
        <taxon>Dikarya</taxon>
        <taxon>Ascomycota</taxon>
        <taxon>Pezizomycotina</taxon>
        <taxon>Leotiomycetes</taxon>
        <taxon>Helotiales</taxon>
        <taxon>Helotiales incertae sedis</taxon>
        <taxon>Amylocarpus</taxon>
    </lineage>
</organism>
<feature type="region of interest" description="Disordered" evidence="5">
    <location>
        <begin position="494"/>
        <end position="515"/>
    </location>
</feature>
<keyword evidence="2 4" id="KW-0238">DNA-binding</keyword>
<dbReference type="Proteomes" id="UP000824998">
    <property type="component" value="Unassembled WGS sequence"/>
</dbReference>
<dbReference type="InterPro" id="IPR036910">
    <property type="entry name" value="HMG_box_dom_sf"/>
</dbReference>
<keyword evidence="3" id="KW-0804">Transcription</keyword>
<dbReference type="PANTHER" id="PTHR10270">
    <property type="entry name" value="SOX TRANSCRIPTION FACTOR"/>
    <property type="match status" value="1"/>
</dbReference>
<feature type="region of interest" description="Disordered" evidence="5">
    <location>
        <begin position="333"/>
        <end position="369"/>
    </location>
</feature>
<name>A0A9P7YI76_9HELO</name>
<evidence type="ECO:0000256" key="2">
    <source>
        <dbReference type="ARBA" id="ARBA00023125"/>
    </source>
</evidence>
<dbReference type="Gene3D" id="1.10.30.10">
    <property type="entry name" value="High mobility group box domain"/>
    <property type="match status" value="1"/>
</dbReference>
<evidence type="ECO:0000313" key="7">
    <source>
        <dbReference type="EMBL" id="KAG9233921.1"/>
    </source>
</evidence>
<dbReference type="SMART" id="SM00398">
    <property type="entry name" value="HMG"/>
    <property type="match status" value="1"/>
</dbReference>
<feature type="region of interest" description="Disordered" evidence="5">
    <location>
        <begin position="388"/>
        <end position="407"/>
    </location>
</feature>
<dbReference type="Pfam" id="PF00505">
    <property type="entry name" value="HMG_box"/>
    <property type="match status" value="1"/>
</dbReference>
<dbReference type="SUPFAM" id="SSF47095">
    <property type="entry name" value="HMG-box"/>
    <property type="match status" value="1"/>
</dbReference>
<dbReference type="InterPro" id="IPR009071">
    <property type="entry name" value="HMG_box_dom"/>
</dbReference>
<feature type="compositionally biased region" description="Polar residues" evidence="5">
    <location>
        <begin position="1"/>
        <end position="11"/>
    </location>
</feature>
<proteinExistence type="predicted"/>
<dbReference type="GO" id="GO:0000122">
    <property type="term" value="P:negative regulation of transcription by RNA polymerase II"/>
    <property type="evidence" value="ECO:0007669"/>
    <property type="project" value="TreeGrafter"/>
</dbReference>
<dbReference type="GO" id="GO:0005634">
    <property type="term" value="C:nucleus"/>
    <property type="evidence" value="ECO:0007669"/>
    <property type="project" value="UniProtKB-UniRule"/>
</dbReference>
<feature type="compositionally biased region" description="Polar residues" evidence="5">
    <location>
        <begin position="233"/>
        <end position="242"/>
    </location>
</feature>
<evidence type="ECO:0000256" key="1">
    <source>
        <dbReference type="ARBA" id="ARBA00023015"/>
    </source>
</evidence>
<feature type="region of interest" description="Disordered" evidence="5">
    <location>
        <begin position="143"/>
        <end position="262"/>
    </location>
</feature>
<evidence type="ECO:0000256" key="3">
    <source>
        <dbReference type="ARBA" id="ARBA00023163"/>
    </source>
</evidence>
<keyword evidence="1" id="KW-0805">Transcription regulation</keyword>
<accession>A0A9P7YI76</accession>
<keyword evidence="4" id="KW-0539">Nucleus</keyword>
<feature type="compositionally biased region" description="Low complexity" evidence="5">
    <location>
        <begin position="23"/>
        <end position="36"/>
    </location>
</feature>
<dbReference type="InterPro" id="IPR050140">
    <property type="entry name" value="SRY-related_HMG-box_TF-like"/>
</dbReference>
<dbReference type="PANTHER" id="PTHR10270:SF161">
    <property type="entry name" value="SEX-DETERMINING REGION Y PROTEIN"/>
    <property type="match status" value="1"/>
</dbReference>
<feature type="compositionally biased region" description="Polar residues" evidence="5">
    <location>
        <begin position="193"/>
        <end position="206"/>
    </location>
</feature>
<evidence type="ECO:0000313" key="8">
    <source>
        <dbReference type="Proteomes" id="UP000824998"/>
    </source>
</evidence>
<feature type="domain" description="HMG box" evidence="6">
    <location>
        <begin position="89"/>
        <end position="157"/>
    </location>
</feature>
<feature type="compositionally biased region" description="Low complexity" evidence="5">
    <location>
        <begin position="302"/>
        <end position="315"/>
    </location>
</feature>
<dbReference type="EMBL" id="MU251482">
    <property type="protein sequence ID" value="KAG9233921.1"/>
    <property type="molecule type" value="Genomic_DNA"/>
</dbReference>
<dbReference type="GO" id="GO:0001228">
    <property type="term" value="F:DNA-binding transcription activator activity, RNA polymerase II-specific"/>
    <property type="evidence" value="ECO:0007669"/>
    <property type="project" value="TreeGrafter"/>
</dbReference>
<feature type="DNA-binding region" description="HMG box" evidence="4">
    <location>
        <begin position="89"/>
        <end position="157"/>
    </location>
</feature>
<dbReference type="GO" id="GO:0030154">
    <property type="term" value="P:cell differentiation"/>
    <property type="evidence" value="ECO:0007669"/>
    <property type="project" value="TreeGrafter"/>
</dbReference>
<sequence length="674" mass="74599">MQEVSPANPTDSIRRASLRAPLSGRSVESARSSSPRTRLSRKRAASLDLEATIQPRIEDLALDSVGTSTPLTSDSPREQLCLCQPDPKIPRPRNAFILYRQHYQAQVVAQHPGLANPEISKIIGEQWREQAPEVKNEWKRLAEEEKTRHSRQYPGYRYQPRRSAKGTGAKPASSLPSDDQLRCPKCNGRYISTPGTPLNPFPTSLSMAGGSRGESLQAPLTTSRRDEVVRPQYSASMQNSRMDTPRGAPQHPTMHRRTPYSHPQALPTHLEIEDDMELMSPEGSDLKRRRYNHETYRYNNDPPRSYASSPSSYSATQTFARTAPLPISAGVYRQQHLPPTPGHLSRSGFMGPGPPPSHVSANQQSRHPYTAEQAPFDESLRLPPLQTHVSAASPDYARSDIRTETRNSQAKSVEAMVMTIPYVNKIKVLAKISPPLAAPGPTSPPVNTRGPAIAIEGSERELLTEIGTFIEVQLRKETSCSLRVWDGHNTLPQDASIPTADTQMGNTGGPTQADDAFPEYLSKISSWHKKSQEMTKHITTLPSLPSTSRSAKPSDAAKSKLIPIALVRNGFSLTTSDKYALIIPINDSYAPIDHWQWMATLWRGIIGPDLTLYITRADKKDIARHGGVEIRKDCAAIIVRVLEGCKMEEKTARRLAFEVMEFVRGGEAGFGVNN</sequence>
<evidence type="ECO:0000259" key="6">
    <source>
        <dbReference type="PROSITE" id="PS50118"/>
    </source>
</evidence>
<dbReference type="PROSITE" id="PS50118">
    <property type="entry name" value="HMG_BOX_2"/>
    <property type="match status" value="1"/>
</dbReference>
<protein>
    <recommendedName>
        <fullName evidence="6">HMG box domain-containing protein</fullName>
    </recommendedName>
</protein>